<dbReference type="InterPro" id="IPR014752">
    <property type="entry name" value="Arrestin-like_C"/>
</dbReference>
<evidence type="ECO:0000313" key="5">
    <source>
        <dbReference type="Proteomes" id="UP001152747"/>
    </source>
</evidence>
<reference evidence="4" key="1">
    <citation type="submission" date="2022-11" db="EMBL/GenBank/DDBJ databases">
        <authorList>
            <person name="Kikuchi T."/>
        </authorList>
    </citation>
    <scope>NUCLEOTIDE SEQUENCE</scope>
    <source>
        <strain evidence="4">PS1010</strain>
    </source>
</reference>
<feature type="domain" description="Arrestin C-terminal-like" evidence="3">
    <location>
        <begin position="186"/>
        <end position="337"/>
    </location>
</feature>
<evidence type="ECO:0000313" key="4">
    <source>
        <dbReference type="EMBL" id="CAI5443167.1"/>
    </source>
</evidence>
<dbReference type="InterPro" id="IPR011022">
    <property type="entry name" value="Arrestin_C-like"/>
</dbReference>
<gene>
    <name evidence="4" type="ORF">CAMP_LOCUS5804</name>
</gene>
<name>A0A9P1MXB9_9PELO</name>
<comment type="similarity">
    <text evidence="1">Belongs to the arrestin family.</text>
</comment>
<dbReference type="OrthoDB" id="2333384at2759"/>
<dbReference type="SUPFAM" id="SSF81296">
    <property type="entry name" value="E set domains"/>
    <property type="match status" value="2"/>
</dbReference>
<evidence type="ECO:0000259" key="3">
    <source>
        <dbReference type="SMART" id="SM01017"/>
    </source>
</evidence>
<dbReference type="PANTHER" id="PTHR11188:SF155">
    <property type="entry name" value="ARRESTIN C-TERMINAL-LIKE DOMAIN-CONTAINING PROTEIN"/>
    <property type="match status" value="1"/>
</dbReference>
<dbReference type="AlphaFoldDB" id="A0A9P1MXB9"/>
<feature type="compositionally biased region" description="Pro residues" evidence="2">
    <location>
        <begin position="356"/>
        <end position="371"/>
    </location>
</feature>
<dbReference type="PANTHER" id="PTHR11188">
    <property type="entry name" value="ARRESTIN DOMAIN CONTAINING PROTEIN"/>
    <property type="match status" value="1"/>
</dbReference>
<dbReference type="InterPro" id="IPR014756">
    <property type="entry name" value="Ig_E-set"/>
</dbReference>
<dbReference type="Pfam" id="PF02752">
    <property type="entry name" value="Arrestin_C"/>
    <property type="match status" value="1"/>
</dbReference>
<dbReference type="Pfam" id="PF00339">
    <property type="entry name" value="Arrestin_N"/>
    <property type="match status" value="1"/>
</dbReference>
<protein>
    <recommendedName>
        <fullName evidence="3">Arrestin C-terminal-like domain-containing protein</fullName>
    </recommendedName>
</protein>
<dbReference type="InterPro" id="IPR050357">
    <property type="entry name" value="Arrestin_domain-protein"/>
</dbReference>
<keyword evidence="5" id="KW-1185">Reference proteome</keyword>
<feature type="region of interest" description="Disordered" evidence="2">
    <location>
        <begin position="356"/>
        <end position="397"/>
    </location>
</feature>
<evidence type="ECO:0000256" key="1">
    <source>
        <dbReference type="ARBA" id="ARBA00005298"/>
    </source>
</evidence>
<dbReference type="EMBL" id="CANHGI010000002">
    <property type="protein sequence ID" value="CAI5443167.1"/>
    <property type="molecule type" value="Genomic_DNA"/>
</dbReference>
<dbReference type="GO" id="GO:0015031">
    <property type="term" value="P:protein transport"/>
    <property type="evidence" value="ECO:0007669"/>
    <property type="project" value="TreeGrafter"/>
</dbReference>
<proteinExistence type="inferred from homology"/>
<dbReference type="Gene3D" id="2.60.40.640">
    <property type="match status" value="2"/>
</dbReference>
<dbReference type="GO" id="GO:0005737">
    <property type="term" value="C:cytoplasm"/>
    <property type="evidence" value="ECO:0007669"/>
    <property type="project" value="TreeGrafter"/>
</dbReference>
<organism evidence="4 5">
    <name type="scientific">Caenorhabditis angaria</name>
    <dbReference type="NCBI Taxonomy" id="860376"/>
    <lineage>
        <taxon>Eukaryota</taxon>
        <taxon>Metazoa</taxon>
        <taxon>Ecdysozoa</taxon>
        <taxon>Nematoda</taxon>
        <taxon>Chromadorea</taxon>
        <taxon>Rhabditida</taxon>
        <taxon>Rhabditina</taxon>
        <taxon>Rhabditomorpha</taxon>
        <taxon>Rhabditoidea</taxon>
        <taxon>Rhabditidae</taxon>
        <taxon>Peloderinae</taxon>
        <taxon>Caenorhabditis</taxon>
    </lineage>
</organism>
<accession>A0A9P1MXB9</accession>
<comment type="caution">
    <text evidence="4">The sequence shown here is derived from an EMBL/GenBank/DDBJ whole genome shotgun (WGS) entry which is preliminary data.</text>
</comment>
<sequence length="416" mass="46719">MSEAGDEDRELYVEFDNSNEVFLPGQLISGRVKFQTEKKYKARAVNIKFEGKAHTTWDEYESRRYTGSDGETHHSRERIPYYSTVIFADFQKMLWSCTNDDNIMPAGNYIWPFSFEVPPYCPPSFEGEYGYIRYSVKAEVDRPWRFDDTKRRCVTVSPWLDLNQIPGTLQALHDEDSENVGCCCFKKGFIEIKVDIPKTGFVSGEIIPIHVHVLNRGTVPVNMATVKVYQNSKYTAVRRGDTIKYTGISSNLQVYGSSERKEARNKVVEAEQKLDIQPGNQQSLDLQVQLPSIVPSISQHSPTISVDYTVQVEIDTDATFNSSSKCELGLLIGTVPIRQYLPPVIYPENPAAPLMPPQPISSPGQPVPSAPPLYEDSFYGPDGTKVDADQNSGPFAPKYPVYSGLPIYNPSAPPME</sequence>
<dbReference type="SMART" id="SM01017">
    <property type="entry name" value="Arrestin_C"/>
    <property type="match status" value="1"/>
</dbReference>
<dbReference type="InterPro" id="IPR011021">
    <property type="entry name" value="Arrestin-like_N"/>
</dbReference>
<evidence type="ECO:0000256" key="2">
    <source>
        <dbReference type="SAM" id="MobiDB-lite"/>
    </source>
</evidence>
<dbReference type="Proteomes" id="UP001152747">
    <property type="component" value="Unassembled WGS sequence"/>
</dbReference>